<comment type="caution">
    <text evidence="2">The sequence shown here is derived from an EMBL/GenBank/DDBJ whole genome shotgun (WGS) entry which is preliminary data.</text>
</comment>
<dbReference type="InterPro" id="IPR007278">
    <property type="entry name" value="DUF397"/>
</dbReference>
<keyword evidence="3" id="KW-1185">Reference proteome</keyword>
<dbReference type="Proteomes" id="UP000542674">
    <property type="component" value="Unassembled WGS sequence"/>
</dbReference>
<dbReference type="RefSeq" id="WP_184667851.1">
    <property type="nucleotide sequence ID" value="NZ_BAABAI010000031.1"/>
</dbReference>
<evidence type="ECO:0000313" key="2">
    <source>
        <dbReference type="EMBL" id="MBB4964680.1"/>
    </source>
</evidence>
<sequence length="58" mass="6323">MTTRWKKSSRSGGASNNCVEVADVGAFRDTKNRAVALVVGRPALARLLDAVRRDLLRP</sequence>
<evidence type="ECO:0000313" key="3">
    <source>
        <dbReference type="Proteomes" id="UP000542674"/>
    </source>
</evidence>
<gene>
    <name evidence="2" type="ORF">F4559_002039</name>
</gene>
<feature type="domain" description="DUF397" evidence="1">
    <location>
        <begin position="4"/>
        <end position="52"/>
    </location>
</feature>
<organism evidence="2 3">
    <name type="scientific">Saccharothrix violaceirubra</name>
    <dbReference type="NCBI Taxonomy" id="413306"/>
    <lineage>
        <taxon>Bacteria</taxon>
        <taxon>Bacillati</taxon>
        <taxon>Actinomycetota</taxon>
        <taxon>Actinomycetes</taxon>
        <taxon>Pseudonocardiales</taxon>
        <taxon>Pseudonocardiaceae</taxon>
        <taxon>Saccharothrix</taxon>
    </lineage>
</organism>
<reference evidence="2 3" key="1">
    <citation type="submission" date="2020-08" db="EMBL/GenBank/DDBJ databases">
        <title>Sequencing the genomes of 1000 actinobacteria strains.</title>
        <authorList>
            <person name="Klenk H.-P."/>
        </authorList>
    </citation>
    <scope>NUCLEOTIDE SEQUENCE [LARGE SCALE GENOMIC DNA]</scope>
    <source>
        <strain evidence="2 3">DSM 45084</strain>
    </source>
</reference>
<dbReference type="Pfam" id="PF04149">
    <property type="entry name" value="DUF397"/>
    <property type="match status" value="1"/>
</dbReference>
<dbReference type="EMBL" id="JACHJS010000001">
    <property type="protein sequence ID" value="MBB4964680.1"/>
    <property type="molecule type" value="Genomic_DNA"/>
</dbReference>
<accession>A0A7W7T3J2</accession>
<dbReference type="AlphaFoldDB" id="A0A7W7T3J2"/>
<proteinExistence type="predicted"/>
<protein>
    <recommendedName>
        <fullName evidence="1">DUF397 domain-containing protein</fullName>
    </recommendedName>
</protein>
<name>A0A7W7T3J2_9PSEU</name>
<evidence type="ECO:0000259" key="1">
    <source>
        <dbReference type="Pfam" id="PF04149"/>
    </source>
</evidence>